<dbReference type="AlphaFoldDB" id="A0A109JKJ8"/>
<sequence length="202" mass="22397">MNEIIKPDARGTRNRGAVSVELITMVQSARQKSYWVSSRLQNCLMERTDRLRESELRSAIAEGEAMLANEEYQRLLAGLKPACAAATSAEIKQQLGMLLLAFPGRDDLSAFVEIAVAEIATEPVSRLRLVTAFRNLRRFARFRPSISEILEALVDVDLGHVNSLLKLPDRVKAVRMRLANGDFVQPATARITYSGDEAPDGL</sequence>
<keyword evidence="2" id="KW-1185">Reference proteome</keyword>
<dbReference type="EMBL" id="LNCU01000095">
    <property type="protein sequence ID" value="KWV50485.1"/>
    <property type="molecule type" value="Genomic_DNA"/>
</dbReference>
<name>A0A109JKJ8_9BRAD</name>
<reference evidence="1 2" key="1">
    <citation type="submission" date="2015-11" db="EMBL/GenBank/DDBJ databases">
        <title>Draft Genome Sequence of the Strain BR 10303 (Bradyrhizobium sp.) isolated from nodules of Centrolobium paraense.</title>
        <authorList>
            <person name="Zelli J.E."/>
            <person name="Simoes-Araujo J.L."/>
            <person name="Barauna A.C."/>
            <person name="Silva K."/>
        </authorList>
    </citation>
    <scope>NUCLEOTIDE SEQUENCE [LARGE SCALE GENOMIC DNA]</scope>
    <source>
        <strain evidence="1 2">BR 10303</strain>
    </source>
</reference>
<protein>
    <submittedName>
        <fullName evidence="1">Uncharacterized protein</fullName>
    </submittedName>
</protein>
<organism evidence="1 2">
    <name type="scientific">Bradyrhizobium macuxiense</name>
    <dbReference type="NCBI Taxonomy" id="1755647"/>
    <lineage>
        <taxon>Bacteria</taxon>
        <taxon>Pseudomonadati</taxon>
        <taxon>Pseudomonadota</taxon>
        <taxon>Alphaproteobacteria</taxon>
        <taxon>Hyphomicrobiales</taxon>
        <taxon>Nitrobacteraceae</taxon>
        <taxon>Bradyrhizobium</taxon>
    </lineage>
</organism>
<gene>
    <name evidence="1" type="ORF">AS156_14260</name>
</gene>
<evidence type="ECO:0000313" key="1">
    <source>
        <dbReference type="EMBL" id="KWV50485.1"/>
    </source>
</evidence>
<comment type="caution">
    <text evidence="1">The sequence shown here is derived from an EMBL/GenBank/DDBJ whole genome shotgun (WGS) entry which is preliminary data.</text>
</comment>
<dbReference type="Proteomes" id="UP000057737">
    <property type="component" value="Unassembled WGS sequence"/>
</dbReference>
<evidence type="ECO:0000313" key="2">
    <source>
        <dbReference type="Proteomes" id="UP000057737"/>
    </source>
</evidence>
<proteinExistence type="predicted"/>
<accession>A0A109JKJ8</accession>